<dbReference type="GO" id="GO:0006813">
    <property type="term" value="P:potassium ion transport"/>
    <property type="evidence" value="ECO:0007669"/>
    <property type="project" value="InterPro"/>
</dbReference>
<dbReference type="SUPFAM" id="SSF52172">
    <property type="entry name" value="CheY-like"/>
    <property type="match status" value="1"/>
</dbReference>
<dbReference type="InterPro" id="IPR001789">
    <property type="entry name" value="Sig_transdc_resp-reg_receiver"/>
</dbReference>
<evidence type="ECO:0000313" key="11">
    <source>
        <dbReference type="Proteomes" id="UP000319004"/>
    </source>
</evidence>
<feature type="transmembrane region" description="Helical" evidence="6">
    <location>
        <begin position="7"/>
        <end position="29"/>
    </location>
</feature>
<evidence type="ECO:0000256" key="2">
    <source>
        <dbReference type="PROSITE-ProRule" id="PRU00110"/>
    </source>
</evidence>
<dbReference type="CDD" id="cd00156">
    <property type="entry name" value="REC"/>
    <property type="match status" value="1"/>
</dbReference>
<dbReference type="Gene3D" id="3.40.50.720">
    <property type="entry name" value="NAD(P)-binding Rossmann-like Domain"/>
    <property type="match status" value="1"/>
</dbReference>
<organism evidence="10 11">
    <name type="scientific">Stieleria neptunia</name>
    <dbReference type="NCBI Taxonomy" id="2527979"/>
    <lineage>
        <taxon>Bacteria</taxon>
        <taxon>Pseudomonadati</taxon>
        <taxon>Planctomycetota</taxon>
        <taxon>Planctomycetia</taxon>
        <taxon>Pirellulales</taxon>
        <taxon>Pirellulaceae</taxon>
        <taxon>Stieleria</taxon>
    </lineage>
</organism>
<dbReference type="InterPro" id="IPR008207">
    <property type="entry name" value="Sig_transdc_His_kin_Hpt_dom"/>
</dbReference>
<dbReference type="PROSITE" id="PS50110">
    <property type="entry name" value="RESPONSE_REGULATORY"/>
    <property type="match status" value="1"/>
</dbReference>
<dbReference type="GO" id="GO:0005886">
    <property type="term" value="C:plasma membrane"/>
    <property type="evidence" value="ECO:0007669"/>
    <property type="project" value="UniProtKB-SubCell"/>
</dbReference>
<keyword evidence="3" id="KW-0597">Phosphoprotein</keyword>
<dbReference type="PROSITE" id="PS51201">
    <property type="entry name" value="RCK_N"/>
    <property type="match status" value="1"/>
</dbReference>
<dbReference type="Pfam" id="PF02254">
    <property type="entry name" value="TrkA_N"/>
    <property type="match status" value="1"/>
</dbReference>
<dbReference type="OrthoDB" id="9785285at2"/>
<dbReference type="InterPro" id="IPR013099">
    <property type="entry name" value="K_chnl_dom"/>
</dbReference>
<dbReference type="KEGG" id="snep:Enr13x_35920"/>
<reference evidence="10 11" key="1">
    <citation type="submission" date="2019-03" db="EMBL/GenBank/DDBJ databases">
        <title>Deep-cultivation of Planctomycetes and their phenomic and genomic characterization uncovers novel biology.</title>
        <authorList>
            <person name="Wiegand S."/>
            <person name="Jogler M."/>
            <person name="Boedeker C."/>
            <person name="Pinto D."/>
            <person name="Vollmers J."/>
            <person name="Rivas-Marin E."/>
            <person name="Kohn T."/>
            <person name="Peeters S.H."/>
            <person name="Heuer A."/>
            <person name="Rast P."/>
            <person name="Oberbeckmann S."/>
            <person name="Bunk B."/>
            <person name="Jeske O."/>
            <person name="Meyerdierks A."/>
            <person name="Storesund J.E."/>
            <person name="Kallscheuer N."/>
            <person name="Luecker S."/>
            <person name="Lage O.M."/>
            <person name="Pohl T."/>
            <person name="Merkel B.J."/>
            <person name="Hornburger P."/>
            <person name="Mueller R.-W."/>
            <person name="Bruemmer F."/>
            <person name="Labrenz M."/>
            <person name="Spormann A.M."/>
            <person name="Op den Camp H."/>
            <person name="Overmann J."/>
            <person name="Amann R."/>
            <person name="Jetten M.S.M."/>
            <person name="Mascher T."/>
            <person name="Medema M.H."/>
            <person name="Devos D.P."/>
            <person name="Kaster A.-K."/>
            <person name="Ovreas L."/>
            <person name="Rohde M."/>
            <person name="Galperin M.Y."/>
            <person name="Jogler C."/>
        </authorList>
    </citation>
    <scope>NUCLEOTIDE SEQUENCE [LARGE SCALE GENOMIC DNA]</scope>
    <source>
        <strain evidence="10 11">Enr13</strain>
    </source>
</reference>
<dbReference type="InterPro" id="IPR036641">
    <property type="entry name" value="HPT_dom_sf"/>
</dbReference>
<keyword evidence="6" id="KW-0472">Membrane</keyword>
<dbReference type="Gene3D" id="1.10.287.70">
    <property type="match status" value="1"/>
</dbReference>
<dbReference type="Gene3D" id="3.40.50.2300">
    <property type="match status" value="1"/>
</dbReference>
<dbReference type="Pfam" id="PF01627">
    <property type="entry name" value="Hpt"/>
    <property type="match status" value="1"/>
</dbReference>
<keyword evidence="4" id="KW-0175">Coiled coil</keyword>
<feature type="domain" description="Response regulatory" evidence="7">
    <location>
        <begin position="337"/>
        <end position="453"/>
    </location>
</feature>
<dbReference type="GO" id="GO:0000160">
    <property type="term" value="P:phosphorelay signal transduction system"/>
    <property type="evidence" value="ECO:0007669"/>
    <property type="project" value="InterPro"/>
</dbReference>
<evidence type="ECO:0000313" key="10">
    <source>
        <dbReference type="EMBL" id="QDV43734.1"/>
    </source>
</evidence>
<evidence type="ECO:0000256" key="3">
    <source>
        <dbReference type="PROSITE-ProRule" id="PRU00169"/>
    </source>
</evidence>
<feature type="domain" description="RCK N-terminal" evidence="9">
    <location>
        <begin position="111"/>
        <end position="227"/>
    </location>
</feature>
<dbReference type="SUPFAM" id="SSF47226">
    <property type="entry name" value="Histidine-containing phosphotransfer domain, HPT domain"/>
    <property type="match status" value="1"/>
</dbReference>
<dbReference type="PANTHER" id="PTHR43833:SF9">
    <property type="entry name" value="POTASSIUM CHANNEL PROTEIN YUGO-RELATED"/>
    <property type="match status" value="1"/>
</dbReference>
<evidence type="ECO:0000256" key="1">
    <source>
        <dbReference type="ARBA" id="ARBA00004651"/>
    </source>
</evidence>
<evidence type="ECO:0000259" key="7">
    <source>
        <dbReference type="PROSITE" id="PS50110"/>
    </source>
</evidence>
<dbReference type="EC" id="2.7.13.3" evidence="10"/>
<dbReference type="GO" id="GO:0004673">
    <property type="term" value="F:protein histidine kinase activity"/>
    <property type="evidence" value="ECO:0007669"/>
    <property type="project" value="UniProtKB-EC"/>
</dbReference>
<feature type="modified residue" description="Phosphohistidine" evidence="2">
    <location>
        <position position="543"/>
    </location>
</feature>
<dbReference type="InterPro" id="IPR011006">
    <property type="entry name" value="CheY-like_superfamily"/>
</dbReference>
<keyword evidence="6" id="KW-1133">Transmembrane helix</keyword>
<gene>
    <name evidence="10" type="primary">evgS</name>
    <name evidence="10" type="ORF">Enr13x_35920</name>
</gene>
<evidence type="ECO:0000256" key="4">
    <source>
        <dbReference type="SAM" id="Coils"/>
    </source>
</evidence>
<name>A0A518HSE1_9BACT</name>
<dbReference type="PANTHER" id="PTHR43833">
    <property type="entry name" value="POTASSIUM CHANNEL PROTEIN 2-RELATED-RELATED"/>
    <property type="match status" value="1"/>
</dbReference>
<protein>
    <submittedName>
        <fullName evidence="10">Sensor protein EvgS</fullName>
        <ecNumber evidence="10">2.7.13.3</ecNumber>
    </submittedName>
</protein>
<dbReference type="EMBL" id="CP037423">
    <property type="protein sequence ID" value="QDV43734.1"/>
    <property type="molecule type" value="Genomic_DNA"/>
</dbReference>
<dbReference type="Pfam" id="PF07885">
    <property type="entry name" value="Ion_trans_2"/>
    <property type="match status" value="1"/>
</dbReference>
<evidence type="ECO:0000259" key="8">
    <source>
        <dbReference type="PROSITE" id="PS50894"/>
    </source>
</evidence>
<dbReference type="SUPFAM" id="SSF51735">
    <property type="entry name" value="NAD(P)-binding Rossmann-fold domains"/>
    <property type="match status" value="1"/>
</dbReference>
<feature type="modified residue" description="4-aspartylphosphate" evidence="3">
    <location>
        <position position="386"/>
    </location>
</feature>
<dbReference type="SUPFAM" id="SSF81324">
    <property type="entry name" value="Voltage-gated potassium channels"/>
    <property type="match status" value="1"/>
</dbReference>
<dbReference type="PROSITE" id="PS50894">
    <property type="entry name" value="HPT"/>
    <property type="match status" value="1"/>
</dbReference>
<keyword evidence="11" id="KW-1185">Reference proteome</keyword>
<dbReference type="InterPro" id="IPR003148">
    <property type="entry name" value="RCK_N"/>
</dbReference>
<dbReference type="InterPro" id="IPR050721">
    <property type="entry name" value="Trk_Ktr_HKT_K-transport"/>
</dbReference>
<evidence type="ECO:0000256" key="5">
    <source>
        <dbReference type="SAM" id="MobiDB-lite"/>
    </source>
</evidence>
<dbReference type="Gene3D" id="1.20.120.160">
    <property type="entry name" value="HPT domain"/>
    <property type="match status" value="1"/>
</dbReference>
<dbReference type="CDD" id="cd00088">
    <property type="entry name" value="HPT"/>
    <property type="match status" value="1"/>
</dbReference>
<sequence>MKESARHILQILVFVALVLSIGTGGYWIIEDGITVGDAFYMTVTAITPTQFDESHELSVPGRYFTVALVFCGFGAVVAFATQFARWVIQSELEGVGVITRKQMRRRISRMREHYIVCGYGKIGGAICKELKDHQLPFVVITDDDASIAAVEREGFALVRGNPTADATLKEAAIERAQGVIAVLTDDSNNLFISLAARELNPKIFIIARGEDSGVEDRILRAGADIVVSPMKLGGRQIAELIKQQSDSSSVVTGVSDQSSVLGVSLKPHRHDAQQATTVGGILHGSAAVGVAGIQRGDGTFDPTPPPQTAVHQGDTVILVTRTSQAGDSFNRPPSGKTILLADDHRALRLLFTRKLAAAGHDVIQAANGDDALAMARATTPDLIVLDVNMPERDGYQVCHELRQSKQFATTPIILYSGNDTAEFAQRGKAAGADTCVRKTSKSSELLASIETIFSQRHVNRHPESPSEQPDARSSPADQPVASEDPPPHSRPFDFETAMDNAGGDEALLSELIVAMEEETPRMMNEIRTAVAESDYKSLERAAHALKGSLVVFGADAASEAATQLEIAARQQDADSIERLNDNLQKQVAEVTRALEQHARTLTTG</sequence>
<keyword evidence="6" id="KW-0812">Transmembrane</keyword>
<feature type="domain" description="HPt" evidence="8">
    <location>
        <begin position="504"/>
        <end position="601"/>
    </location>
</feature>
<feature type="region of interest" description="Disordered" evidence="5">
    <location>
        <begin position="453"/>
        <end position="499"/>
    </location>
</feature>
<evidence type="ECO:0000259" key="9">
    <source>
        <dbReference type="PROSITE" id="PS51201"/>
    </source>
</evidence>
<keyword evidence="10" id="KW-0808">Transferase</keyword>
<dbReference type="SMART" id="SM00073">
    <property type="entry name" value="HPT"/>
    <property type="match status" value="1"/>
</dbReference>
<dbReference type="Proteomes" id="UP000319004">
    <property type="component" value="Chromosome"/>
</dbReference>
<dbReference type="RefSeq" id="WP_145388040.1">
    <property type="nucleotide sequence ID" value="NZ_CP037423.1"/>
</dbReference>
<dbReference type="InterPro" id="IPR036291">
    <property type="entry name" value="NAD(P)-bd_dom_sf"/>
</dbReference>
<dbReference type="SMART" id="SM00448">
    <property type="entry name" value="REC"/>
    <property type="match status" value="1"/>
</dbReference>
<proteinExistence type="predicted"/>
<feature type="coiled-coil region" evidence="4">
    <location>
        <begin position="566"/>
        <end position="600"/>
    </location>
</feature>
<accession>A0A518HSE1</accession>
<comment type="subcellular location">
    <subcellularLocation>
        <location evidence="1">Cell membrane</location>
        <topology evidence="1">Multi-pass membrane protein</topology>
    </subcellularLocation>
</comment>
<dbReference type="Pfam" id="PF00072">
    <property type="entry name" value="Response_reg"/>
    <property type="match status" value="1"/>
</dbReference>
<evidence type="ECO:0000256" key="6">
    <source>
        <dbReference type="SAM" id="Phobius"/>
    </source>
</evidence>
<dbReference type="AlphaFoldDB" id="A0A518HSE1"/>